<sequence>MSFVESGKWLCMMAIAEATAASFVIPAAIPMTVMIGLSYSDPGAMETAGAEWKQTAKELENMKDELKQMAAGVPEEKWSAKDREAFNKALEQYSQELDKVHGFTGDVGDMLDMASKIFFAFAVLAFALAQILAIQALAIIAASWTVVGAAALMAAANATAGVFDGIIAASSISLKTAVLLIGGIIGAGMIVYSQTAGKGANPDGSGPVMFKKAQIAPGGMPNLSV</sequence>
<dbReference type="RefSeq" id="WP_103940826.1">
    <property type="nucleotide sequence ID" value="NZ_FNVO01000012.1"/>
</dbReference>
<dbReference type="AlphaFoldDB" id="A0A1H6D3Q4"/>
<accession>A0A1H6D3Q4</accession>
<feature type="transmembrane region" description="Helical" evidence="1">
    <location>
        <begin position="117"/>
        <end position="140"/>
    </location>
</feature>
<gene>
    <name evidence="2" type="ORF">SAMN04489712_112212</name>
</gene>
<dbReference type="SUPFAM" id="SSF140453">
    <property type="entry name" value="EsxAB dimer-like"/>
    <property type="match status" value="1"/>
</dbReference>
<dbReference type="Pfam" id="PF06013">
    <property type="entry name" value="WXG100"/>
    <property type="match status" value="1"/>
</dbReference>
<reference evidence="3" key="1">
    <citation type="submission" date="2016-10" db="EMBL/GenBank/DDBJ databases">
        <authorList>
            <person name="Varghese N."/>
            <person name="Submissions S."/>
        </authorList>
    </citation>
    <scope>NUCLEOTIDE SEQUENCE [LARGE SCALE GENOMIC DNA]</scope>
    <source>
        <strain evidence="3">DSM 43163</strain>
    </source>
</reference>
<evidence type="ECO:0000256" key="1">
    <source>
        <dbReference type="SAM" id="Phobius"/>
    </source>
</evidence>
<evidence type="ECO:0000313" key="2">
    <source>
        <dbReference type="EMBL" id="SEG79413.1"/>
    </source>
</evidence>
<dbReference type="OrthoDB" id="3455251at2"/>
<dbReference type="InterPro" id="IPR036689">
    <property type="entry name" value="ESAT-6-like_sf"/>
</dbReference>
<feature type="transmembrane region" description="Helical" evidence="1">
    <location>
        <begin position="12"/>
        <end position="37"/>
    </location>
</feature>
<dbReference type="EMBL" id="FNVO01000012">
    <property type="protein sequence ID" value="SEG79413.1"/>
    <property type="molecule type" value="Genomic_DNA"/>
</dbReference>
<proteinExistence type="predicted"/>
<keyword evidence="3" id="KW-1185">Reference proteome</keyword>
<dbReference type="Gene3D" id="1.10.287.1060">
    <property type="entry name" value="ESAT-6-like"/>
    <property type="match status" value="1"/>
</dbReference>
<dbReference type="Proteomes" id="UP000236723">
    <property type="component" value="Unassembled WGS sequence"/>
</dbReference>
<dbReference type="InterPro" id="IPR010310">
    <property type="entry name" value="T7SS_ESAT-6-like"/>
</dbReference>
<protein>
    <submittedName>
        <fullName evidence="2">Proteins of 100 residues with WXG</fullName>
    </submittedName>
</protein>
<keyword evidence="1" id="KW-0812">Transmembrane</keyword>
<keyword evidence="1" id="KW-0472">Membrane</keyword>
<evidence type="ECO:0000313" key="3">
    <source>
        <dbReference type="Proteomes" id="UP000236723"/>
    </source>
</evidence>
<feature type="transmembrane region" description="Helical" evidence="1">
    <location>
        <begin position="146"/>
        <end position="169"/>
    </location>
</feature>
<feature type="transmembrane region" description="Helical" evidence="1">
    <location>
        <begin position="176"/>
        <end position="195"/>
    </location>
</feature>
<organism evidence="2 3">
    <name type="scientific">Thermomonospora echinospora</name>
    <dbReference type="NCBI Taxonomy" id="1992"/>
    <lineage>
        <taxon>Bacteria</taxon>
        <taxon>Bacillati</taxon>
        <taxon>Actinomycetota</taxon>
        <taxon>Actinomycetes</taxon>
        <taxon>Streptosporangiales</taxon>
        <taxon>Thermomonosporaceae</taxon>
        <taxon>Thermomonospora</taxon>
    </lineage>
</organism>
<name>A0A1H6D3Q4_9ACTN</name>
<keyword evidence="1" id="KW-1133">Transmembrane helix</keyword>